<dbReference type="PANTHER" id="PTHR10889:SF1">
    <property type="entry name" value="DEOXYRIBOSE-PHOSPHATE ALDOLASE"/>
    <property type="match status" value="1"/>
</dbReference>
<accession>A0A1U7NNP1</accession>
<feature type="active site" description="Schiff-base intermediate with acetaldehyde" evidence="7">
    <location>
        <position position="163"/>
    </location>
</feature>
<dbReference type="SUPFAM" id="SSF51569">
    <property type="entry name" value="Aldolase"/>
    <property type="match status" value="1"/>
</dbReference>
<dbReference type="InterPro" id="IPR028581">
    <property type="entry name" value="DeoC_typeI"/>
</dbReference>
<evidence type="ECO:0000256" key="5">
    <source>
        <dbReference type="ARBA" id="ARBA00048791"/>
    </source>
</evidence>
<dbReference type="EMBL" id="MPKA01000056">
    <property type="protein sequence ID" value="OLU46953.1"/>
    <property type="molecule type" value="Genomic_DNA"/>
</dbReference>
<comment type="similarity">
    <text evidence="1 7">Belongs to the DeoC/FbaB aldolase family. DeoC type 1 subfamily.</text>
</comment>
<keyword evidence="4 7" id="KW-0704">Schiff base</keyword>
<keyword evidence="3 7" id="KW-0456">Lyase</keyword>
<dbReference type="HAMAP" id="MF_00114">
    <property type="entry name" value="DeoC_type1"/>
    <property type="match status" value="1"/>
</dbReference>
<dbReference type="PIRSF" id="PIRSF001357">
    <property type="entry name" value="DeoC"/>
    <property type="match status" value="1"/>
</dbReference>
<dbReference type="GO" id="GO:0009264">
    <property type="term" value="P:deoxyribonucleotide catabolic process"/>
    <property type="evidence" value="ECO:0007669"/>
    <property type="project" value="UniProtKB-UniRule"/>
</dbReference>
<comment type="function">
    <text evidence="6 7">Catalyzes a reversible aldol reaction between acetaldehyde and D-glyceraldehyde 3-phosphate to generate 2-deoxy-D-ribose 5-phosphate.</text>
</comment>
<dbReference type="GeneID" id="78275111"/>
<evidence type="ECO:0000256" key="1">
    <source>
        <dbReference type="ARBA" id="ARBA00010936"/>
    </source>
</evidence>
<evidence type="ECO:0000256" key="2">
    <source>
        <dbReference type="ARBA" id="ARBA00022490"/>
    </source>
</evidence>
<dbReference type="Pfam" id="PF01791">
    <property type="entry name" value="DeoC"/>
    <property type="match status" value="1"/>
</dbReference>
<comment type="caution">
    <text evidence="8">The sequence shown here is derived from an EMBL/GenBank/DDBJ whole genome shotgun (WGS) entry which is preliminary data.</text>
</comment>
<dbReference type="InterPro" id="IPR013785">
    <property type="entry name" value="Aldolase_TIM"/>
</dbReference>
<evidence type="ECO:0000256" key="6">
    <source>
        <dbReference type="ARBA" id="ARBA00056337"/>
    </source>
</evidence>
<gene>
    <name evidence="7" type="primary">deoC</name>
    <name evidence="8" type="ORF">BO225_04000</name>
</gene>
<sequence length="230" mass="26039">MNLIQLPKTEKELAKYFDHTCLKAYATNKDLEKLCEQAKTIDCAMVAINTVWTKPCKEWLKDTDVHVGAAISFPLGQSGLESKLYECEQAIKDGSDEIDYVIHIGKAKMHDWEYIENEMRQMVELCHKYNVPCKVIFENCYLDKEEIKKLSEIAKQVRPDFIKTSTGFGESGAKVEDVKLMKETVGDDVKVKAAGGIRDWETCKQMILAGASRIGTSSSLKILEEFKKEA</sequence>
<evidence type="ECO:0000313" key="8">
    <source>
        <dbReference type="EMBL" id="OLU46953.1"/>
    </source>
</evidence>
<reference evidence="8 9" key="1">
    <citation type="submission" date="2016-11" db="EMBL/GenBank/DDBJ databases">
        <title>Description of two novel members of the family Erysipelotrichaceae: Ileibacterium lipovorans gen. nov., sp. nov. and Dubosiella newyorkensis, gen. nov., sp. nov.</title>
        <authorList>
            <person name="Cox L.M."/>
            <person name="Sohn J."/>
            <person name="Tyrrell K.L."/>
            <person name="Citron D.M."/>
            <person name="Lawson P.A."/>
            <person name="Patel N.B."/>
            <person name="Iizumi T."/>
            <person name="Perez-Perez G.I."/>
            <person name="Goldstein E.J."/>
            <person name="Blaser M.J."/>
        </authorList>
    </citation>
    <scope>NUCLEOTIDE SEQUENCE [LARGE SCALE GENOMIC DNA]</scope>
    <source>
        <strain evidence="8 9">NYU-BL-A4</strain>
    </source>
</reference>
<dbReference type="SMART" id="SM01133">
    <property type="entry name" value="DeoC"/>
    <property type="match status" value="1"/>
</dbReference>
<comment type="subcellular location">
    <subcellularLocation>
        <location evidence="7">Cytoplasm</location>
    </subcellularLocation>
</comment>
<name>A0A1U7NNP1_9FIRM</name>
<comment type="catalytic activity">
    <reaction evidence="5 7">
        <text>2-deoxy-D-ribose 5-phosphate = D-glyceraldehyde 3-phosphate + acetaldehyde</text>
        <dbReference type="Rhea" id="RHEA:12821"/>
        <dbReference type="ChEBI" id="CHEBI:15343"/>
        <dbReference type="ChEBI" id="CHEBI:59776"/>
        <dbReference type="ChEBI" id="CHEBI:62877"/>
        <dbReference type="EC" id="4.1.2.4"/>
    </reaction>
</comment>
<feature type="active site" description="Proton donor/acceptor" evidence="7">
    <location>
        <position position="99"/>
    </location>
</feature>
<dbReference type="GO" id="GO:0006018">
    <property type="term" value="P:2-deoxyribose 1-phosphate catabolic process"/>
    <property type="evidence" value="ECO:0007669"/>
    <property type="project" value="UniProtKB-UniRule"/>
</dbReference>
<evidence type="ECO:0000256" key="3">
    <source>
        <dbReference type="ARBA" id="ARBA00023239"/>
    </source>
</evidence>
<evidence type="ECO:0000256" key="7">
    <source>
        <dbReference type="HAMAP-Rule" id="MF_00114"/>
    </source>
</evidence>
<dbReference type="EC" id="4.1.2.4" evidence="7"/>
<keyword evidence="9" id="KW-1185">Reference proteome</keyword>
<evidence type="ECO:0000256" key="4">
    <source>
        <dbReference type="ARBA" id="ARBA00023270"/>
    </source>
</evidence>
<keyword evidence="2 7" id="KW-0963">Cytoplasm</keyword>
<dbReference type="FunFam" id="3.20.20.70:FF:000044">
    <property type="entry name" value="Deoxyribose-phosphate aldolase"/>
    <property type="match status" value="1"/>
</dbReference>
<dbReference type="CDD" id="cd00959">
    <property type="entry name" value="DeoC"/>
    <property type="match status" value="1"/>
</dbReference>
<dbReference type="OrthoDB" id="9778711at2"/>
<dbReference type="NCBIfam" id="TIGR00126">
    <property type="entry name" value="deoC"/>
    <property type="match status" value="1"/>
</dbReference>
<organism evidence="8 9">
    <name type="scientific">Dubosiella newyorkensis</name>
    <dbReference type="NCBI Taxonomy" id="1862672"/>
    <lineage>
        <taxon>Bacteria</taxon>
        <taxon>Bacillati</taxon>
        <taxon>Bacillota</taxon>
        <taxon>Erysipelotrichia</taxon>
        <taxon>Erysipelotrichales</taxon>
        <taxon>Erysipelotrichaceae</taxon>
        <taxon>Dubosiella</taxon>
    </lineage>
</organism>
<dbReference type="GO" id="GO:0004139">
    <property type="term" value="F:deoxyribose-phosphate aldolase activity"/>
    <property type="evidence" value="ECO:0007669"/>
    <property type="project" value="UniProtKB-UniRule"/>
</dbReference>
<dbReference type="RefSeq" id="WP_076340993.1">
    <property type="nucleotide sequence ID" value="NZ_CAMSPY010000018.1"/>
</dbReference>
<dbReference type="AlphaFoldDB" id="A0A1U7NNP1"/>
<dbReference type="STRING" id="1862672.BO225_04000"/>
<protein>
    <recommendedName>
        <fullName evidence="7">Deoxyribose-phosphate aldolase</fullName>
        <shortName evidence="7">DERA</shortName>
        <ecNumber evidence="7">4.1.2.4</ecNumber>
    </recommendedName>
    <alternativeName>
        <fullName evidence="7">2-deoxy-D-ribose 5-phosphate aldolase</fullName>
    </alternativeName>
    <alternativeName>
        <fullName evidence="7">Phosphodeoxyriboaldolase</fullName>
        <shortName evidence="7">Deoxyriboaldolase</shortName>
    </alternativeName>
</protein>
<dbReference type="Gene3D" id="3.20.20.70">
    <property type="entry name" value="Aldolase class I"/>
    <property type="match status" value="1"/>
</dbReference>
<proteinExistence type="inferred from homology"/>
<dbReference type="Proteomes" id="UP000186705">
    <property type="component" value="Unassembled WGS sequence"/>
</dbReference>
<dbReference type="GO" id="GO:0016052">
    <property type="term" value="P:carbohydrate catabolic process"/>
    <property type="evidence" value="ECO:0007669"/>
    <property type="project" value="TreeGrafter"/>
</dbReference>
<dbReference type="PANTHER" id="PTHR10889">
    <property type="entry name" value="DEOXYRIBOSE-PHOSPHATE ALDOLASE"/>
    <property type="match status" value="1"/>
</dbReference>
<comment type="pathway">
    <text evidence="7">Carbohydrate degradation; 2-deoxy-D-ribose 1-phosphate degradation; D-glyceraldehyde 3-phosphate and acetaldehyde from 2-deoxy-alpha-D-ribose 1-phosphate: step 2/2.</text>
</comment>
<dbReference type="GO" id="GO:0005737">
    <property type="term" value="C:cytoplasm"/>
    <property type="evidence" value="ECO:0007669"/>
    <property type="project" value="UniProtKB-SubCell"/>
</dbReference>
<dbReference type="InterPro" id="IPR011343">
    <property type="entry name" value="DeoC"/>
</dbReference>
<dbReference type="UniPathway" id="UPA00002">
    <property type="reaction ID" value="UER00468"/>
</dbReference>
<evidence type="ECO:0000313" key="9">
    <source>
        <dbReference type="Proteomes" id="UP000186705"/>
    </source>
</evidence>
<dbReference type="InterPro" id="IPR002915">
    <property type="entry name" value="DeoC/FbaB/LacD_aldolase"/>
</dbReference>
<feature type="active site" description="Proton donor/acceptor" evidence="7">
    <location>
        <position position="192"/>
    </location>
</feature>